<feature type="transmembrane region" description="Helical" evidence="3">
    <location>
        <begin position="472"/>
        <end position="492"/>
    </location>
</feature>
<feature type="domain" description="Nose resistant-to-fluoxetine protein N-terminal" evidence="4">
    <location>
        <begin position="208"/>
        <end position="360"/>
    </location>
</feature>
<feature type="compositionally biased region" description="Low complexity" evidence="2">
    <location>
        <begin position="25"/>
        <end position="37"/>
    </location>
</feature>
<evidence type="ECO:0000256" key="1">
    <source>
        <dbReference type="ARBA" id="ARBA00008315"/>
    </source>
</evidence>
<evidence type="ECO:0000313" key="5">
    <source>
        <dbReference type="EMBL" id="KAF6216345.1"/>
    </source>
</evidence>
<keyword evidence="6" id="KW-1185">Reference proteome</keyword>
<feature type="transmembrane region" description="Helical" evidence="3">
    <location>
        <begin position="512"/>
        <end position="532"/>
    </location>
</feature>
<feature type="transmembrane region" description="Helical" evidence="3">
    <location>
        <begin position="720"/>
        <end position="741"/>
    </location>
</feature>
<name>A0A8S9Y9S8_APOLU</name>
<gene>
    <name evidence="5" type="ORF">GE061_000686</name>
</gene>
<dbReference type="InterPro" id="IPR052728">
    <property type="entry name" value="O2_lipid_transport_reg"/>
</dbReference>
<feature type="transmembrane region" description="Helical" evidence="3">
    <location>
        <begin position="679"/>
        <end position="700"/>
    </location>
</feature>
<accession>A0A8S9Y9S8</accession>
<dbReference type="InterPro" id="IPR029488">
    <property type="entry name" value="Hmw/CFAP97"/>
</dbReference>
<comment type="similarity">
    <text evidence="1">Belongs to the CFAP97 family.</text>
</comment>
<evidence type="ECO:0000256" key="3">
    <source>
        <dbReference type="SAM" id="Phobius"/>
    </source>
</evidence>
<dbReference type="Pfam" id="PF01757">
    <property type="entry name" value="Acyl_transf_3"/>
    <property type="match status" value="1"/>
</dbReference>
<dbReference type="InterPro" id="IPR006621">
    <property type="entry name" value="Nose-resist-to-fluoxetine_N"/>
</dbReference>
<evidence type="ECO:0000313" key="6">
    <source>
        <dbReference type="Proteomes" id="UP000466442"/>
    </source>
</evidence>
<dbReference type="Pfam" id="PF20146">
    <property type="entry name" value="NRF"/>
    <property type="match status" value="1"/>
</dbReference>
<dbReference type="SMART" id="SM00703">
    <property type="entry name" value="NRF"/>
    <property type="match status" value="1"/>
</dbReference>
<feature type="transmembrane region" description="Helical" evidence="3">
    <location>
        <begin position="602"/>
        <end position="619"/>
    </location>
</feature>
<protein>
    <recommendedName>
        <fullName evidence="4">Nose resistant-to-fluoxetine protein N-terminal domain-containing protein</fullName>
    </recommendedName>
</protein>
<keyword evidence="3" id="KW-1133">Transmembrane helix</keyword>
<feature type="region of interest" description="Disordered" evidence="2">
    <location>
        <begin position="127"/>
        <end position="146"/>
    </location>
</feature>
<dbReference type="GO" id="GO:0016747">
    <property type="term" value="F:acyltransferase activity, transferring groups other than amino-acyl groups"/>
    <property type="evidence" value="ECO:0007669"/>
    <property type="project" value="InterPro"/>
</dbReference>
<organism evidence="5 6">
    <name type="scientific">Apolygus lucorum</name>
    <name type="common">Small green plant bug</name>
    <name type="synonym">Lygocoris lucorum</name>
    <dbReference type="NCBI Taxonomy" id="248454"/>
    <lineage>
        <taxon>Eukaryota</taxon>
        <taxon>Metazoa</taxon>
        <taxon>Ecdysozoa</taxon>
        <taxon>Arthropoda</taxon>
        <taxon>Hexapoda</taxon>
        <taxon>Insecta</taxon>
        <taxon>Pterygota</taxon>
        <taxon>Neoptera</taxon>
        <taxon>Paraneoptera</taxon>
        <taxon>Hemiptera</taxon>
        <taxon>Heteroptera</taxon>
        <taxon>Panheteroptera</taxon>
        <taxon>Cimicomorpha</taxon>
        <taxon>Miridae</taxon>
        <taxon>Mirini</taxon>
        <taxon>Apolygus</taxon>
    </lineage>
</organism>
<dbReference type="PANTHER" id="PTHR11161:SF4">
    <property type="entry name" value="DROP DEAD"/>
    <property type="match status" value="1"/>
</dbReference>
<dbReference type="Proteomes" id="UP000466442">
    <property type="component" value="Linkage Group LG1"/>
</dbReference>
<proteinExistence type="inferred from homology"/>
<comment type="caution">
    <text evidence="5">The sequence shown here is derived from an EMBL/GenBank/DDBJ whole genome shotgun (WGS) entry which is preliminary data.</text>
</comment>
<feature type="transmembrane region" description="Helical" evidence="3">
    <location>
        <begin position="374"/>
        <end position="393"/>
    </location>
</feature>
<dbReference type="OrthoDB" id="4794873at2759"/>
<dbReference type="PANTHER" id="PTHR11161">
    <property type="entry name" value="O-ACYLTRANSFERASE"/>
    <property type="match status" value="1"/>
</dbReference>
<evidence type="ECO:0000256" key="2">
    <source>
        <dbReference type="SAM" id="MobiDB-lite"/>
    </source>
</evidence>
<evidence type="ECO:0000259" key="4">
    <source>
        <dbReference type="SMART" id="SM00703"/>
    </source>
</evidence>
<dbReference type="AlphaFoldDB" id="A0A8S9Y9S8"/>
<feature type="transmembrane region" description="Helical" evidence="3">
    <location>
        <begin position="577"/>
        <end position="595"/>
    </location>
</feature>
<keyword evidence="3" id="KW-0472">Membrane</keyword>
<feature type="transmembrane region" description="Helical" evidence="3">
    <location>
        <begin position="647"/>
        <end position="667"/>
    </location>
</feature>
<dbReference type="InterPro" id="IPR002656">
    <property type="entry name" value="Acyl_transf_3_dom"/>
</dbReference>
<dbReference type="EMBL" id="WIXP02000001">
    <property type="protein sequence ID" value="KAF6216345.1"/>
    <property type="molecule type" value="Genomic_DNA"/>
</dbReference>
<sequence length="850" mass="97439">MSGHPSEATSRANKGADDYEDDFESISTNSSSSDFTEISTTSLSTNTFQLRFNCRGFPLICVENALVCDKRNSTPSHRQISYNIEPRNPSQQHVCGRKKRVNMSFSNEETRKIVRENQILLRKIMAQSNSKKADGDQPARAKSSAHVNRMRQQQKINRENHILLQKIQNGIVASNSSLEYVNVNYNRVWMPFGKVQSVLKTFDGKEEWTDCSRSLQGLLKNIKEWDIDSLRLIDSWGKPNSGILDGNLNQYGNFDECLRSKIKLDGFSDGSKYCLISLEVEVPNKLVGLRHRMYSHYAMRKGTKEFNHRLPHFSEFKWGSCIPSSCPSEVVEMLLNDTTIHLMGEEFVVNAKAREEQCYTNEESQSYKMSRLPYVYFGFIIALCILGTVSTKYQGILPAGEYLECFSLSKNWEKLFETKNGDFSEIHGIRTTSAIGLLLSHKNMAMLYNPYINRTAMSEVLGRPWSVIGRTAIIYTDGFILISGYLSSMSFFKDLRNKGRIDMKESTISRYWRLVPNLLTVIVFCTCVLPYMNSGPQWNVVVRKHALLCQSSWWRNLLFIHNFFGFENMCLTHTHQLGIDFQLFLMAPAVVFLLWKWPRRGCFVALALATLSTVLRFVVTHSKSLSPVIYFGVSVSQLLDTANYSYILPYHRLTVYLMGIGVYYFLMKFPECIFNKVQITLLWMVAVLSGMAAMIGPYHMTSITYKYDAQEAALYNSFSPILWGAFVGWGIVASSYGYAGWLGKLMAWDKFQVISRLSYSIYLVQFPVFFYNVGTKRHPETYSPSVMFNFEEYAVIVFFSILLTLMVEMPANNLRSLYKRNSSSVRRKSENAILAKQPQRNLGRKILKRG</sequence>
<reference evidence="5" key="1">
    <citation type="journal article" date="2021" name="Mol. Ecol. Resour.">
        <title>Apolygus lucorum genome provides insights into omnivorousness and mesophyll feeding.</title>
        <authorList>
            <person name="Liu Y."/>
            <person name="Liu H."/>
            <person name="Wang H."/>
            <person name="Huang T."/>
            <person name="Liu B."/>
            <person name="Yang B."/>
            <person name="Yin L."/>
            <person name="Li B."/>
            <person name="Zhang Y."/>
            <person name="Zhang S."/>
            <person name="Jiang F."/>
            <person name="Zhang X."/>
            <person name="Ren Y."/>
            <person name="Wang B."/>
            <person name="Wang S."/>
            <person name="Lu Y."/>
            <person name="Wu K."/>
            <person name="Fan W."/>
            <person name="Wang G."/>
        </authorList>
    </citation>
    <scope>NUCLEOTIDE SEQUENCE</scope>
    <source>
        <strain evidence="5">12Hb</strain>
    </source>
</reference>
<feature type="region of interest" description="Disordered" evidence="2">
    <location>
        <begin position="1"/>
        <end position="37"/>
    </location>
</feature>
<feature type="transmembrane region" description="Helical" evidence="3">
    <location>
        <begin position="753"/>
        <end position="773"/>
    </location>
</feature>
<dbReference type="Pfam" id="PF13879">
    <property type="entry name" value="Hmw_CFAP97"/>
    <property type="match status" value="1"/>
</dbReference>
<feature type="transmembrane region" description="Helical" evidence="3">
    <location>
        <begin position="793"/>
        <end position="811"/>
    </location>
</feature>
<keyword evidence="3" id="KW-0812">Transmembrane</keyword>